<name>A0ABY6EEB5_9ACTN</name>
<geneLocation type="plasmid" evidence="1 2">
    <name>punmamed2</name>
</geneLocation>
<keyword evidence="2" id="KW-1185">Reference proteome</keyword>
<dbReference type="SUPFAM" id="SSF48371">
    <property type="entry name" value="ARM repeat"/>
    <property type="match status" value="1"/>
</dbReference>
<dbReference type="EMBL" id="CP106794">
    <property type="protein sequence ID" value="UXY25042.1"/>
    <property type="molecule type" value="Genomic_DNA"/>
</dbReference>
<dbReference type="Gene3D" id="1.25.10.10">
    <property type="entry name" value="Leucine-rich Repeat Variant"/>
    <property type="match status" value="2"/>
</dbReference>
<protein>
    <recommendedName>
        <fullName evidence="3">HEAT repeat domain-containing protein</fullName>
    </recommendedName>
</protein>
<reference evidence="1" key="1">
    <citation type="submission" date="2022-10" db="EMBL/GenBank/DDBJ databases">
        <authorList>
            <person name="Mo P."/>
        </authorList>
    </citation>
    <scope>NUCLEOTIDE SEQUENCE</scope>
    <source>
        <strain evidence="1">HUAS 13-4</strain>
        <plasmid evidence="1">punmamed2</plasmid>
    </source>
</reference>
<accession>A0ABY6EEB5</accession>
<gene>
    <name evidence="1" type="ORF">N8I84_42220</name>
</gene>
<dbReference type="InterPro" id="IPR011989">
    <property type="entry name" value="ARM-like"/>
</dbReference>
<organism evidence="1 2">
    <name type="scientific">Streptomyces cynarae</name>
    <dbReference type="NCBI Taxonomy" id="2981134"/>
    <lineage>
        <taxon>Bacteria</taxon>
        <taxon>Bacillati</taxon>
        <taxon>Actinomycetota</taxon>
        <taxon>Actinomycetes</taxon>
        <taxon>Kitasatosporales</taxon>
        <taxon>Streptomycetaceae</taxon>
        <taxon>Streptomyces</taxon>
    </lineage>
</organism>
<dbReference type="Proteomes" id="UP001061298">
    <property type="component" value="Plasmid punmamed2"/>
</dbReference>
<sequence length="473" mass="51532">MLEDIEDATAAAMLLAGGASLRSTLDVADPSDWLALDAGVREVAWYHSQFLPEWERSAPLPADLTELGESRLALALCHRDGRIRQQAVRQSARYPGLLPLVVIRCADWAGPVRERARQLLHEALDVDLALGLAPLILRVGRRDRGAFGVEVLGQVLRRASPRQLDALFADPDRTVRRFAYRLAVEGGLLRGGELARAAARDEDTVVQDLCATAALKALGDEEAYEDVLPPLLSARNPRTRSAGVTGLRRAGWSQQAESFLSDRSALVRACARYVVRQHGGDPAAWYRDRCTAPDALELTAGAVIGLAECGNRADAGLLRPLLAHPAAGVRARAVAGLRALDCVDAKQLRPLLDDPAAGVVRETAVALLPSASELPTDWLLERTGSDQPRHVRVAAFRLLDARGGIVALRAAVGLLEDPDVKLRTWAGQCVQRWHPSADMRRGDTEVGELLDRSRRLFSDHMLRRRKWEAGADT</sequence>
<dbReference type="InterPro" id="IPR016024">
    <property type="entry name" value="ARM-type_fold"/>
</dbReference>
<keyword evidence="1" id="KW-0614">Plasmid</keyword>
<proteinExistence type="predicted"/>
<evidence type="ECO:0000313" key="2">
    <source>
        <dbReference type="Proteomes" id="UP001061298"/>
    </source>
</evidence>
<evidence type="ECO:0008006" key="3">
    <source>
        <dbReference type="Google" id="ProtNLM"/>
    </source>
</evidence>
<dbReference type="RefSeq" id="WP_263235352.1">
    <property type="nucleotide sequence ID" value="NZ_CP106794.1"/>
</dbReference>
<evidence type="ECO:0000313" key="1">
    <source>
        <dbReference type="EMBL" id="UXY25042.1"/>
    </source>
</evidence>